<dbReference type="PROSITE" id="PS50067">
    <property type="entry name" value="KINESIN_MOTOR_2"/>
    <property type="match status" value="1"/>
</dbReference>
<dbReference type="PRINTS" id="PR00380">
    <property type="entry name" value="KINESINHEAVY"/>
</dbReference>
<feature type="compositionally biased region" description="Basic and acidic residues" evidence="6">
    <location>
        <begin position="38"/>
        <end position="51"/>
    </location>
</feature>
<dbReference type="AlphaFoldDB" id="A0A8T0G6M2"/>
<evidence type="ECO:0000313" key="9">
    <source>
        <dbReference type="Proteomes" id="UP000822688"/>
    </source>
</evidence>
<feature type="binding site" evidence="4">
    <location>
        <begin position="265"/>
        <end position="272"/>
    </location>
    <ligand>
        <name>ATP</name>
        <dbReference type="ChEBI" id="CHEBI:30616"/>
    </ligand>
</feature>
<dbReference type="InterPro" id="IPR027640">
    <property type="entry name" value="Kinesin-like_fam"/>
</dbReference>
<dbReference type="PROSITE" id="PS00411">
    <property type="entry name" value="KINESIN_MOTOR_1"/>
    <property type="match status" value="1"/>
</dbReference>
<accession>A0A8T0G6M2</accession>
<comment type="caution">
    <text evidence="8">The sequence shown here is derived from an EMBL/GenBank/DDBJ whole genome shotgun (WGS) entry which is preliminary data.</text>
</comment>
<sequence length="983" mass="108975">MPELALDSEKLHNIKVADGEMRLKEEEVDNDKPMTFQDSRHQIDNNKQPDDKRLLHFGDAKKDMEVESKELVLSLQSQLTDSYKKMQEMEFQSNRLKATLREKDDKWQKSLSRLLKGTQDLRWAQLDAKEEILRLQFDWKDQLKNFGEELQTLVAAASGYHKVLAENRQLYNEVQDLKGNIRVYCRVRPFLTKDSTKQTTIDYIGENGELVLANPGKPVGKDSRRSFTFNRCFDTKSLQEEVFLDTQPLIRSVLDGFNVCIFAYGQTGSGKTFTMSGPTNMTPTNWGVNYRALNDLFEITQTRVHVFRYEIGVQMLEIYNEQVRDLLVTDGSHKTLEIRNNSQLNGLNVPDANIMPVTSTDDVLELMKLGQKNRAVGSTSLNDRSSRSHSVVTVHVQGKDLESGSIFRGSLHLVDLAGSERVDKSEVTGDRLKEAQHINKSLSALGDVISALAQKNGHVPYRNSKLTQLLQDSLGGQAKTLMFVHISPDADSFGETMSTLKFAERVATVELGAARSNKESGEIQILKDQVYQLKEVVAKRDAEIAILNNTIKEQLEKADNIANTEKVKGKPTNASKPRRRTSNEAQAQKGRKTTTENGNANAENRQSMRKIPGDKKTPSSLVLSTGHDPEDSTEHFESSSACSPLDSPTENKVQFEVSEDGAVNVFEKLKLLKSRRKGIGKRVGSFDSHHSLLEHDDVSEYVKAKPLNTTQQEAGLVFDTTTPASPSQPERNFTCQELNDTFQSSGDDTLSSFQDYTQQLKTDSNGRYVAGAKKYDVVAEMGRSNQQSGLRLRPPSNMVYGQDLANGSFETVLLDTIGGQNAQDTGCKIRGSFLLNSDVGLDEDFGDEEAFESRGTCQDDTASLYSDSGMSAEAENSGSVDQNKKVRSNSTRPQKGMLQSEVSLTPVTSTSRASPSKAERKLTGGLGQVRPRKHKTVGPAAASDKPPPKRNAPLTGNANQEVDPAIAGNRRSSIGVASLTTWR</sequence>
<evidence type="ECO:0000256" key="6">
    <source>
        <dbReference type="SAM" id="MobiDB-lite"/>
    </source>
</evidence>
<dbReference type="GO" id="GO:0007018">
    <property type="term" value="P:microtubule-based movement"/>
    <property type="evidence" value="ECO:0007669"/>
    <property type="project" value="InterPro"/>
</dbReference>
<dbReference type="InterPro" id="IPR036961">
    <property type="entry name" value="Kinesin_motor_dom_sf"/>
</dbReference>
<feature type="compositionally biased region" description="Polar residues" evidence="6">
    <location>
        <begin position="900"/>
        <end position="914"/>
    </location>
</feature>
<dbReference type="GO" id="GO:0005524">
    <property type="term" value="F:ATP binding"/>
    <property type="evidence" value="ECO:0007669"/>
    <property type="project" value="UniProtKB-UniRule"/>
</dbReference>
<keyword evidence="1 4" id="KW-0547">Nucleotide-binding</keyword>
<protein>
    <recommendedName>
        <fullName evidence="5">Kinesin-like protein</fullName>
    </recommendedName>
</protein>
<dbReference type="PANTHER" id="PTHR47972:SF28">
    <property type="entry name" value="KINESIN-LIKE PROTEIN KLP-3"/>
    <property type="match status" value="1"/>
</dbReference>
<feature type="region of interest" description="Disordered" evidence="6">
    <location>
        <begin position="868"/>
        <end position="983"/>
    </location>
</feature>
<dbReference type="PANTHER" id="PTHR47972">
    <property type="entry name" value="KINESIN-LIKE PROTEIN KLP-3"/>
    <property type="match status" value="1"/>
</dbReference>
<feature type="compositionally biased region" description="Polar residues" evidence="6">
    <location>
        <begin position="868"/>
        <end position="881"/>
    </location>
</feature>
<keyword evidence="2 4" id="KW-0067">ATP-binding</keyword>
<gene>
    <name evidence="8" type="ORF">KC19_12G110100</name>
</gene>
<dbReference type="SMART" id="SM00129">
    <property type="entry name" value="KISc"/>
    <property type="match status" value="1"/>
</dbReference>
<dbReference type="EMBL" id="CM026433">
    <property type="protein sequence ID" value="KAG0554680.1"/>
    <property type="molecule type" value="Genomic_DNA"/>
</dbReference>
<proteinExistence type="inferred from homology"/>
<comment type="similarity">
    <text evidence="4 5">Belongs to the TRAFAC class myosin-kinesin ATPase superfamily. Kinesin family.</text>
</comment>
<evidence type="ECO:0000313" key="8">
    <source>
        <dbReference type="EMBL" id="KAG0554680.1"/>
    </source>
</evidence>
<evidence type="ECO:0000256" key="3">
    <source>
        <dbReference type="ARBA" id="ARBA00023175"/>
    </source>
</evidence>
<dbReference type="GO" id="GO:0008017">
    <property type="term" value="F:microtubule binding"/>
    <property type="evidence" value="ECO:0007669"/>
    <property type="project" value="InterPro"/>
</dbReference>
<evidence type="ECO:0000256" key="5">
    <source>
        <dbReference type="RuleBase" id="RU000394"/>
    </source>
</evidence>
<evidence type="ECO:0000256" key="1">
    <source>
        <dbReference type="ARBA" id="ARBA00022741"/>
    </source>
</evidence>
<dbReference type="InterPro" id="IPR019821">
    <property type="entry name" value="Kinesin_motor_CS"/>
</dbReference>
<dbReference type="Gene3D" id="3.40.850.10">
    <property type="entry name" value="Kinesin motor domain"/>
    <property type="match status" value="1"/>
</dbReference>
<dbReference type="SUPFAM" id="SSF52540">
    <property type="entry name" value="P-loop containing nucleoside triphosphate hydrolases"/>
    <property type="match status" value="1"/>
</dbReference>
<dbReference type="CDD" id="cd01366">
    <property type="entry name" value="KISc_C_terminal"/>
    <property type="match status" value="1"/>
</dbReference>
<feature type="compositionally biased region" description="Polar residues" evidence="6">
    <location>
        <begin position="638"/>
        <end position="648"/>
    </location>
</feature>
<dbReference type="GO" id="GO:0003777">
    <property type="term" value="F:microtubule motor activity"/>
    <property type="evidence" value="ECO:0007669"/>
    <property type="project" value="InterPro"/>
</dbReference>
<feature type="region of interest" description="Disordered" evidence="6">
    <location>
        <begin position="562"/>
        <end position="648"/>
    </location>
</feature>
<organism evidence="8 9">
    <name type="scientific">Ceratodon purpureus</name>
    <name type="common">Fire moss</name>
    <name type="synonym">Dicranum purpureum</name>
    <dbReference type="NCBI Taxonomy" id="3225"/>
    <lineage>
        <taxon>Eukaryota</taxon>
        <taxon>Viridiplantae</taxon>
        <taxon>Streptophyta</taxon>
        <taxon>Embryophyta</taxon>
        <taxon>Bryophyta</taxon>
        <taxon>Bryophytina</taxon>
        <taxon>Bryopsida</taxon>
        <taxon>Dicranidae</taxon>
        <taxon>Pseudoditrichales</taxon>
        <taxon>Ditrichaceae</taxon>
        <taxon>Ceratodon</taxon>
    </lineage>
</organism>
<evidence type="ECO:0000256" key="4">
    <source>
        <dbReference type="PROSITE-ProRule" id="PRU00283"/>
    </source>
</evidence>
<feature type="region of interest" description="Disordered" evidence="6">
    <location>
        <begin position="24"/>
        <end position="51"/>
    </location>
</feature>
<keyword evidence="5" id="KW-0493">Microtubule</keyword>
<feature type="compositionally biased region" description="Basic and acidic residues" evidence="6">
    <location>
        <begin position="627"/>
        <end position="637"/>
    </location>
</feature>
<keyword evidence="9" id="KW-1185">Reference proteome</keyword>
<feature type="domain" description="Kinesin motor" evidence="7">
    <location>
        <begin position="180"/>
        <end position="509"/>
    </location>
</feature>
<reference evidence="8" key="1">
    <citation type="submission" date="2020-06" db="EMBL/GenBank/DDBJ databases">
        <title>WGS assembly of Ceratodon purpureus strain R40.</title>
        <authorList>
            <person name="Carey S.B."/>
            <person name="Jenkins J."/>
            <person name="Shu S."/>
            <person name="Lovell J.T."/>
            <person name="Sreedasyam A."/>
            <person name="Maumus F."/>
            <person name="Tiley G.P."/>
            <person name="Fernandez-Pozo N."/>
            <person name="Barry K."/>
            <person name="Chen C."/>
            <person name="Wang M."/>
            <person name="Lipzen A."/>
            <person name="Daum C."/>
            <person name="Saski C.A."/>
            <person name="Payton A.C."/>
            <person name="Mcbreen J.C."/>
            <person name="Conrad R.E."/>
            <person name="Kollar L.M."/>
            <person name="Olsson S."/>
            <person name="Huttunen S."/>
            <person name="Landis J.B."/>
            <person name="Wickett N.J."/>
            <person name="Johnson M.G."/>
            <person name="Rensing S.A."/>
            <person name="Grimwood J."/>
            <person name="Schmutz J."/>
            <person name="Mcdaniel S.F."/>
        </authorList>
    </citation>
    <scope>NUCLEOTIDE SEQUENCE</scope>
    <source>
        <strain evidence="8">R40</strain>
    </source>
</reference>
<dbReference type="InterPro" id="IPR027417">
    <property type="entry name" value="P-loop_NTPase"/>
</dbReference>
<evidence type="ECO:0000259" key="7">
    <source>
        <dbReference type="PROSITE" id="PS50067"/>
    </source>
</evidence>
<dbReference type="FunFam" id="3.40.850.10:FF:000174">
    <property type="entry name" value="Kinesin-like protein"/>
    <property type="match status" value="1"/>
</dbReference>
<feature type="compositionally biased region" description="Low complexity" evidence="6">
    <location>
        <begin position="595"/>
        <end position="604"/>
    </location>
</feature>
<name>A0A8T0G6M2_CERPU</name>
<dbReference type="Proteomes" id="UP000822688">
    <property type="component" value="Chromosome 12"/>
</dbReference>
<keyword evidence="3 4" id="KW-0505">Motor protein</keyword>
<evidence type="ECO:0000256" key="2">
    <source>
        <dbReference type="ARBA" id="ARBA00022840"/>
    </source>
</evidence>
<dbReference type="InterPro" id="IPR001752">
    <property type="entry name" value="Kinesin_motor_dom"/>
</dbReference>
<dbReference type="GO" id="GO:0005874">
    <property type="term" value="C:microtubule"/>
    <property type="evidence" value="ECO:0007669"/>
    <property type="project" value="UniProtKB-KW"/>
</dbReference>
<dbReference type="Pfam" id="PF00225">
    <property type="entry name" value="Kinesin"/>
    <property type="match status" value="1"/>
</dbReference>